<evidence type="ECO:0000313" key="2">
    <source>
        <dbReference type="Proteomes" id="UP001153331"/>
    </source>
</evidence>
<comment type="caution">
    <text evidence="1">The sequence shown here is derived from an EMBL/GenBank/DDBJ whole genome shotgun (WGS) entry which is preliminary data.</text>
</comment>
<protein>
    <submittedName>
        <fullName evidence="1">Uncharacterized protein</fullName>
    </submittedName>
</protein>
<dbReference type="EMBL" id="JAPHNI010000136">
    <property type="protein sequence ID" value="KAJ8115503.1"/>
    <property type="molecule type" value="Genomic_DNA"/>
</dbReference>
<keyword evidence="2" id="KW-1185">Reference proteome</keyword>
<organism evidence="1 2">
    <name type="scientific">Boeremia exigua</name>
    <dbReference type="NCBI Taxonomy" id="749465"/>
    <lineage>
        <taxon>Eukaryota</taxon>
        <taxon>Fungi</taxon>
        <taxon>Dikarya</taxon>
        <taxon>Ascomycota</taxon>
        <taxon>Pezizomycotina</taxon>
        <taxon>Dothideomycetes</taxon>
        <taxon>Pleosporomycetidae</taxon>
        <taxon>Pleosporales</taxon>
        <taxon>Pleosporineae</taxon>
        <taxon>Didymellaceae</taxon>
        <taxon>Boeremia</taxon>
    </lineage>
</organism>
<sequence>MSLLLVTAFRAIIVAILGICFTQHLWYLLRRRFMRLGLIEDLFQIRNNFWGLFNYQVVQKAPVLFLVASMSWLVPLATIYPPAAMTIQTELVTAFVNVNASTMNSTMTYERAITADANSLAYVDQAVMPASQLRRMMSYHRIHYMGASGPLKSLARFVMSSGQIVPMAPLGGENSSYTLTFYGPQIQCANFTLDKSLTPTNPGIKGNRTVATYNATWPETRNLTNQSVFTLTKTRVVGYLPAPRWAERNCTGTTCSGRPWPAYNATVTMVLEQQSMQCKAFVARYLVYMTYVRGIQNVEYRTYDTDRLQHEGSLAFGWNVTKNVTMPSDTKEYKAWESQIPPWKVKANVRALLDSVGSNLNYQYRQAYERWDVDRTHGYLLPNGSTMELGVFTHGSMEHMPVNISNNYTTLQDSVFNLVRFGRNSSFRFDPHSVLNITEASINGLLANVTISALSLNTWYGDLNVSDSTSQSVYRFSHPVNLFVPYALCLGLSLIVIALGLSALRLNGVSATDGGFLQVMMTTSRKTKMHQAVKQGSVGGSRNAPKELLDLNVRFGELIHEGETPLAAKYGFAEPGR</sequence>
<accession>A0ACC2IJX6</accession>
<gene>
    <name evidence="1" type="ORF">OPT61_g2868</name>
</gene>
<dbReference type="Proteomes" id="UP001153331">
    <property type="component" value="Unassembled WGS sequence"/>
</dbReference>
<name>A0ACC2IJX6_9PLEO</name>
<reference evidence="1" key="1">
    <citation type="submission" date="2022-11" db="EMBL/GenBank/DDBJ databases">
        <title>Genome Sequence of Boeremia exigua.</title>
        <authorList>
            <person name="Buettner E."/>
        </authorList>
    </citation>
    <scope>NUCLEOTIDE SEQUENCE</scope>
    <source>
        <strain evidence="1">CU02</strain>
    </source>
</reference>
<evidence type="ECO:0000313" key="1">
    <source>
        <dbReference type="EMBL" id="KAJ8115503.1"/>
    </source>
</evidence>
<proteinExistence type="predicted"/>